<dbReference type="PANTHER" id="PTHR13312:SF0">
    <property type="entry name" value="UBIQUITIN THIOESTERASE OTU1"/>
    <property type="match status" value="1"/>
</dbReference>
<dbReference type="OrthoDB" id="65596at2759"/>
<evidence type="ECO:0000256" key="7">
    <source>
        <dbReference type="ARBA" id="ARBA00022807"/>
    </source>
</evidence>
<dbReference type="PROSITE" id="PS00028">
    <property type="entry name" value="ZINC_FINGER_C2H2_1"/>
    <property type="match status" value="1"/>
</dbReference>
<gene>
    <name evidence="11" type="primary">NCAS0J00270</name>
    <name evidence="11" type="ordered locus">NCAS_0J00270</name>
</gene>
<keyword evidence="3" id="KW-0479">Metal-binding</keyword>
<dbReference type="Pfam" id="PF21403">
    <property type="entry name" value="OTU1_UBXL"/>
    <property type="match status" value="1"/>
</dbReference>
<dbReference type="GO" id="GO:0036503">
    <property type="term" value="P:ERAD pathway"/>
    <property type="evidence" value="ECO:0007669"/>
    <property type="project" value="TreeGrafter"/>
</dbReference>
<dbReference type="InterPro" id="IPR038765">
    <property type="entry name" value="Papain-like_cys_pep_sf"/>
</dbReference>
<dbReference type="GO" id="GO:0005829">
    <property type="term" value="C:cytosol"/>
    <property type="evidence" value="ECO:0007669"/>
    <property type="project" value="TreeGrafter"/>
</dbReference>
<comment type="function">
    <text evidence="9">Hydrolase that can remove conjugated ubiquitin from proteins and may therefore play an important regulatory role at the level of protein turnover by preventing degradation.</text>
</comment>
<dbReference type="EMBL" id="HE576761">
    <property type="protein sequence ID" value="CCC72007.1"/>
    <property type="molecule type" value="Genomic_DNA"/>
</dbReference>
<dbReference type="Gene3D" id="3.90.70.80">
    <property type="match status" value="1"/>
</dbReference>
<dbReference type="GO" id="GO:0004843">
    <property type="term" value="F:cysteine-type deubiquitinase activity"/>
    <property type="evidence" value="ECO:0007669"/>
    <property type="project" value="UniProtKB-UniRule"/>
</dbReference>
<dbReference type="eggNOG" id="KOG3288">
    <property type="taxonomic scope" value="Eukaryota"/>
</dbReference>
<dbReference type="GeneID" id="96905708"/>
<evidence type="ECO:0000256" key="6">
    <source>
        <dbReference type="ARBA" id="ARBA00022801"/>
    </source>
</evidence>
<dbReference type="FunCoup" id="G0VKH3">
    <property type="interactions" value="749"/>
</dbReference>
<keyword evidence="8" id="KW-0862">Zinc</keyword>
<protein>
    <recommendedName>
        <fullName evidence="9">Ubiquitin thioesterase OTU</fullName>
        <ecNumber evidence="9">3.4.19.12</ecNumber>
    </recommendedName>
</protein>
<evidence type="ECO:0000256" key="3">
    <source>
        <dbReference type="ARBA" id="ARBA00022723"/>
    </source>
</evidence>
<sequence>MRLKVSGFPNGGADKVVSIDNGSSLNQLVKHLELSDECNLIAIRFGYPPQRVEIGEVALETSLEDLGLSSGERVNLVLEGGTMAAPVKRKDPVLKPSQTWIETSDGERRILQVHKVPDDNSCLFHAISWCMYKDISLSYQLRELCSRVIVEHPMVYSDAILGRPNREYSEWILKRDSWGGGIELAILSNELQMGIYVLDIDAIKFEKFNDDLYDKFFVILFNGVHYDAIETDDGICVFDKRDEMGDLILKNVLNIARQLKEKCYAFNTQKAKIICNICKEKFVGERDIAKHAEKTGHTDFGQSS</sequence>
<keyword evidence="9" id="KW-0963">Cytoplasm</keyword>
<dbReference type="GO" id="GO:0005634">
    <property type="term" value="C:nucleus"/>
    <property type="evidence" value="ECO:0007669"/>
    <property type="project" value="TreeGrafter"/>
</dbReference>
<keyword evidence="7 9" id="KW-0788">Thiol protease</keyword>
<dbReference type="InterPro" id="IPR048857">
    <property type="entry name" value="OTU1_Ubl"/>
</dbReference>
<dbReference type="Pfam" id="PF02338">
    <property type="entry name" value="OTU"/>
    <property type="match status" value="1"/>
</dbReference>
<evidence type="ECO:0000256" key="4">
    <source>
        <dbReference type="ARBA" id="ARBA00022771"/>
    </source>
</evidence>
<dbReference type="GO" id="GO:0006355">
    <property type="term" value="P:regulation of DNA-templated transcription"/>
    <property type="evidence" value="ECO:0007669"/>
    <property type="project" value="EnsemblFungi"/>
</dbReference>
<keyword evidence="5 9" id="KW-0833">Ubl conjugation pathway</keyword>
<keyword evidence="2" id="KW-0645">Protease</keyword>
<dbReference type="InterPro" id="IPR003323">
    <property type="entry name" value="OTU_dom"/>
</dbReference>
<dbReference type="KEGG" id="ncs:NCAS_0J00270"/>
<dbReference type="Proteomes" id="UP000001640">
    <property type="component" value="Chromosome 10"/>
</dbReference>
<dbReference type="InterPro" id="IPR013087">
    <property type="entry name" value="Znf_C2H2_type"/>
</dbReference>
<feature type="domain" description="OTU" evidence="10">
    <location>
        <begin position="111"/>
        <end position="232"/>
    </location>
</feature>
<reference evidence="11 12" key="1">
    <citation type="journal article" date="2011" name="Proc. Natl. Acad. Sci. U.S.A.">
        <title>Evolutionary erosion of yeast sex chromosomes by mating-type switching accidents.</title>
        <authorList>
            <person name="Gordon J.L."/>
            <person name="Armisen D."/>
            <person name="Proux-Wera E."/>
            <person name="Oheigeartaigh S.S."/>
            <person name="Byrne K.P."/>
            <person name="Wolfe K.H."/>
        </authorList>
    </citation>
    <scope>NUCLEOTIDE SEQUENCE [LARGE SCALE GENOMIC DNA]</scope>
    <source>
        <strain evidence="12">ATCC 76901 / BCRC 22586 / CBS 4309 / NBRC 1992 / NRRL Y-12630</strain>
    </source>
</reference>
<comment type="subcellular location">
    <subcellularLocation>
        <location evidence="9">Cytoplasm</location>
    </subcellularLocation>
</comment>
<dbReference type="CDD" id="cd22745">
    <property type="entry name" value="OTU_OTU1"/>
    <property type="match status" value="1"/>
</dbReference>
<evidence type="ECO:0000256" key="8">
    <source>
        <dbReference type="ARBA" id="ARBA00022833"/>
    </source>
</evidence>
<name>G0VKH3_NAUCA</name>
<keyword evidence="4" id="KW-0863">Zinc-finger</keyword>
<dbReference type="AlphaFoldDB" id="G0VKH3"/>
<keyword evidence="12" id="KW-1185">Reference proteome</keyword>
<dbReference type="Gene3D" id="3.10.20.90">
    <property type="entry name" value="Phosphatidylinositol 3-kinase Catalytic Subunit, Chain A, domain 1"/>
    <property type="match status" value="1"/>
</dbReference>
<dbReference type="STRING" id="1064592.G0VKH3"/>
<dbReference type="Pfam" id="PF24560">
    <property type="entry name" value="zf-C2H2_OTU1_C"/>
    <property type="match status" value="1"/>
</dbReference>
<evidence type="ECO:0000313" key="12">
    <source>
        <dbReference type="Proteomes" id="UP000001640"/>
    </source>
</evidence>
<evidence type="ECO:0000256" key="2">
    <source>
        <dbReference type="ARBA" id="ARBA00022670"/>
    </source>
</evidence>
<reference key="2">
    <citation type="submission" date="2011-08" db="EMBL/GenBank/DDBJ databases">
        <title>Genome sequence of Naumovozyma castellii.</title>
        <authorList>
            <person name="Gordon J.L."/>
            <person name="Armisen D."/>
            <person name="Proux-Wera E."/>
            <person name="OhEigeartaigh S.S."/>
            <person name="Byrne K.P."/>
            <person name="Wolfe K.H."/>
        </authorList>
    </citation>
    <scope>NUCLEOTIDE SEQUENCE</scope>
    <source>
        <strain>Type strain:CBS 4309</strain>
    </source>
</reference>
<dbReference type="OMA" id="TRCILVY"/>
<proteinExistence type="predicted"/>
<accession>G0VKH3</accession>
<evidence type="ECO:0000259" key="10">
    <source>
        <dbReference type="PROSITE" id="PS50802"/>
    </source>
</evidence>
<evidence type="ECO:0000256" key="9">
    <source>
        <dbReference type="RuleBase" id="RU367104"/>
    </source>
</evidence>
<dbReference type="EC" id="3.4.19.12" evidence="9"/>
<evidence type="ECO:0000256" key="5">
    <source>
        <dbReference type="ARBA" id="ARBA00022786"/>
    </source>
</evidence>
<dbReference type="PANTHER" id="PTHR13312">
    <property type="entry name" value="HIV-INDUCED PROTEIN-7-LIKE PROTEASE"/>
    <property type="match status" value="1"/>
</dbReference>
<evidence type="ECO:0000313" key="11">
    <source>
        <dbReference type="EMBL" id="CCC72007.1"/>
    </source>
</evidence>
<dbReference type="RefSeq" id="XP_003678349.1">
    <property type="nucleotide sequence ID" value="XM_003678301.1"/>
</dbReference>
<dbReference type="GO" id="GO:0016579">
    <property type="term" value="P:protein deubiquitination"/>
    <property type="evidence" value="ECO:0007669"/>
    <property type="project" value="EnsemblFungi"/>
</dbReference>
<evidence type="ECO:0000256" key="1">
    <source>
        <dbReference type="ARBA" id="ARBA00000707"/>
    </source>
</evidence>
<dbReference type="HOGENOM" id="CLU_049327_0_0_1"/>
<organism evidence="11 12">
    <name type="scientific">Naumovozyma castellii</name>
    <name type="common">Yeast</name>
    <name type="synonym">Saccharomyces castellii</name>
    <dbReference type="NCBI Taxonomy" id="27288"/>
    <lineage>
        <taxon>Eukaryota</taxon>
        <taxon>Fungi</taxon>
        <taxon>Dikarya</taxon>
        <taxon>Ascomycota</taxon>
        <taxon>Saccharomycotina</taxon>
        <taxon>Saccharomycetes</taxon>
        <taxon>Saccharomycetales</taxon>
        <taxon>Saccharomycetaceae</taxon>
        <taxon>Naumovozyma</taxon>
    </lineage>
</organism>
<dbReference type="GO" id="GO:0030968">
    <property type="term" value="P:endoplasmic reticulum unfolded protein response"/>
    <property type="evidence" value="ECO:0007669"/>
    <property type="project" value="TreeGrafter"/>
</dbReference>
<dbReference type="InParanoid" id="G0VKH3"/>
<comment type="catalytic activity">
    <reaction evidence="1 9">
        <text>Thiol-dependent hydrolysis of ester, thioester, amide, peptide and isopeptide bonds formed by the C-terminal Gly of ubiquitin (a 76-residue protein attached to proteins as an intracellular targeting signal).</text>
        <dbReference type="EC" id="3.4.19.12"/>
    </reaction>
</comment>
<keyword evidence="6 9" id="KW-0378">Hydrolase</keyword>
<dbReference type="SUPFAM" id="SSF54001">
    <property type="entry name" value="Cysteine proteinases"/>
    <property type="match status" value="1"/>
</dbReference>
<dbReference type="MEROPS" id="C85.006"/>
<dbReference type="InterPro" id="IPR057766">
    <property type="entry name" value="Znf-C2H2_OTU1-like_C"/>
</dbReference>
<dbReference type="PROSITE" id="PS50802">
    <property type="entry name" value="OTU"/>
    <property type="match status" value="1"/>
</dbReference>